<keyword evidence="3" id="KW-0804">Transcription</keyword>
<evidence type="ECO:0000259" key="4">
    <source>
        <dbReference type="PROSITE" id="PS01124"/>
    </source>
</evidence>
<dbReference type="SUPFAM" id="SSF46689">
    <property type="entry name" value="Homeodomain-like"/>
    <property type="match status" value="2"/>
</dbReference>
<evidence type="ECO:0000256" key="2">
    <source>
        <dbReference type="ARBA" id="ARBA00023125"/>
    </source>
</evidence>
<proteinExistence type="predicted"/>
<dbReference type="PROSITE" id="PS00041">
    <property type="entry name" value="HTH_ARAC_FAMILY_1"/>
    <property type="match status" value="1"/>
</dbReference>
<sequence length="305" mass="34762">MKIIRGIEYQAGSKEENLPYDTPDFPYLASRAELNSYPEPFAPWHWHNAIELFYMKSGGLNYYTPHKNLVFPAGSAGMVNANVLHKTQVLTRAEDNIQLLHIFDPLLLAGSHGSLIEQKYISPIVTASQIELIALSPDEPEQAAVIELIRSAFTLSEQEPGYEFKIREALSRIWIELFQMCAPLLKERSQTGQIADGKVKGMMVYVHEHYAEKISVRELASAVFLSERECYRVFQNHLHMTPVDYIRSYRIQTACRMLAESQAPVTEVGIACGMGNSSYFGKVFREATGYTPRQYRCKWQDKNIN</sequence>
<keyword evidence="1" id="KW-0805">Transcription regulation</keyword>
<dbReference type="EMBL" id="DWVY01000012">
    <property type="protein sequence ID" value="HJC73885.1"/>
    <property type="molecule type" value="Genomic_DNA"/>
</dbReference>
<keyword evidence="2" id="KW-0238">DNA-binding</keyword>
<dbReference type="InterPro" id="IPR018060">
    <property type="entry name" value="HTH_AraC"/>
</dbReference>
<dbReference type="PANTHER" id="PTHR43280">
    <property type="entry name" value="ARAC-FAMILY TRANSCRIPTIONAL REGULATOR"/>
    <property type="match status" value="1"/>
</dbReference>
<name>A0A9D2TKQ7_9FIRM</name>
<evidence type="ECO:0000256" key="1">
    <source>
        <dbReference type="ARBA" id="ARBA00023015"/>
    </source>
</evidence>
<dbReference type="InterPro" id="IPR011051">
    <property type="entry name" value="RmlC_Cupin_sf"/>
</dbReference>
<dbReference type="GO" id="GO:0003700">
    <property type="term" value="F:DNA-binding transcription factor activity"/>
    <property type="evidence" value="ECO:0007669"/>
    <property type="project" value="InterPro"/>
</dbReference>
<gene>
    <name evidence="5" type="ORF">H9697_02890</name>
</gene>
<reference evidence="5" key="1">
    <citation type="journal article" date="2021" name="PeerJ">
        <title>Extensive microbial diversity within the chicken gut microbiome revealed by metagenomics and culture.</title>
        <authorList>
            <person name="Gilroy R."/>
            <person name="Ravi A."/>
            <person name="Getino M."/>
            <person name="Pursley I."/>
            <person name="Horton D.L."/>
            <person name="Alikhan N.F."/>
            <person name="Baker D."/>
            <person name="Gharbi K."/>
            <person name="Hall N."/>
            <person name="Watson M."/>
            <person name="Adriaenssens E.M."/>
            <person name="Foster-Nyarko E."/>
            <person name="Jarju S."/>
            <person name="Secka A."/>
            <person name="Antonio M."/>
            <person name="Oren A."/>
            <person name="Chaudhuri R.R."/>
            <person name="La Ragione R."/>
            <person name="Hildebrand F."/>
            <person name="Pallen M.J."/>
        </authorList>
    </citation>
    <scope>NUCLEOTIDE SEQUENCE</scope>
    <source>
        <strain evidence="5">CHK196-7946</strain>
    </source>
</reference>
<dbReference type="PROSITE" id="PS01124">
    <property type="entry name" value="HTH_ARAC_FAMILY_2"/>
    <property type="match status" value="1"/>
</dbReference>
<feature type="domain" description="HTH araC/xylS-type" evidence="4">
    <location>
        <begin position="200"/>
        <end position="298"/>
    </location>
</feature>
<dbReference type="Gene3D" id="1.10.10.60">
    <property type="entry name" value="Homeodomain-like"/>
    <property type="match status" value="2"/>
</dbReference>
<organism evidence="5 6">
    <name type="scientific">Candidatus Mediterraneibacter faecavium</name>
    <dbReference type="NCBI Taxonomy" id="2838668"/>
    <lineage>
        <taxon>Bacteria</taxon>
        <taxon>Bacillati</taxon>
        <taxon>Bacillota</taxon>
        <taxon>Clostridia</taxon>
        <taxon>Lachnospirales</taxon>
        <taxon>Lachnospiraceae</taxon>
        <taxon>Mediterraneibacter</taxon>
    </lineage>
</organism>
<protein>
    <submittedName>
        <fullName evidence="5">Helix-turn-helix transcriptional regulator</fullName>
    </submittedName>
</protein>
<evidence type="ECO:0000256" key="3">
    <source>
        <dbReference type="ARBA" id="ARBA00023163"/>
    </source>
</evidence>
<dbReference type="SUPFAM" id="SSF51182">
    <property type="entry name" value="RmlC-like cupins"/>
    <property type="match status" value="1"/>
</dbReference>
<evidence type="ECO:0000313" key="6">
    <source>
        <dbReference type="Proteomes" id="UP000823902"/>
    </source>
</evidence>
<reference evidence="5" key="2">
    <citation type="submission" date="2021-04" db="EMBL/GenBank/DDBJ databases">
        <authorList>
            <person name="Gilroy R."/>
        </authorList>
    </citation>
    <scope>NUCLEOTIDE SEQUENCE</scope>
    <source>
        <strain evidence="5">CHK196-7946</strain>
    </source>
</reference>
<dbReference type="SMART" id="SM00342">
    <property type="entry name" value="HTH_ARAC"/>
    <property type="match status" value="1"/>
</dbReference>
<dbReference type="PRINTS" id="PR00032">
    <property type="entry name" value="HTHARAC"/>
</dbReference>
<evidence type="ECO:0000313" key="5">
    <source>
        <dbReference type="EMBL" id="HJC73885.1"/>
    </source>
</evidence>
<dbReference type="PANTHER" id="PTHR43280:SF27">
    <property type="entry name" value="TRANSCRIPTIONAL REGULATOR MTLR"/>
    <property type="match status" value="1"/>
</dbReference>
<dbReference type="Gene3D" id="2.60.120.10">
    <property type="entry name" value="Jelly Rolls"/>
    <property type="match status" value="1"/>
</dbReference>
<dbReference type="Pfam" id="PF12833">
    <property type="entry name" value="HTH_18"/>
    <property type="match status" value="1"/>
</dbReference>
<dbReference type="AlphaFoldDB" id="A0A9D2TKQ7"/>
<comment type="caution">
    <text evidence="5">The sequence shown here is derived from an EMBL/GenBank/DDBJ whole genome shotgun (WGS) entry which is preliminary data.</text>
</comment>
<dbReference type="InterPro" id="IPR014710">
    <property type="entry name" value="RmlC-like_jellyroll"/>
</dbReference>
<dbReference type="InterPro" id="IPR009057">
    <property type="entry name" value="Homeodomain-like_sf"/>
</dbReference>
<dbReference type="Proteomes" id="UP000823902">
    <property type="component" value="Unassembled WGS sequence"/>
</dbReference>
<accession>A0A9D2TKQ7</accession>
<dbReference type="InterPro" id="IPR020449">
    <property type="entry name" value="Tscrpt_reg_AraC-type_HTH"/>
</dbReference>
<dbReference type="InterPro" id="IPR018062">
    <property type="entry name" value="HTH_AraC-typ_CS"/>
</dbReference>
<dbReference type="GO" id="GO:0043565">
    <property type="term" value="F:sequence-specific DNA binding"/>
    <property type="evidence" value="ECO:0007669"/>
    <property type="project" value="InterPro"/>
</dbReference>